<organism evidence="1 2">
    <name type="scientific">Fertoeibacter niger</name>
    <dbReference type="NCBI Taxonomy" id="2656921"/>
    <lineage>
        <taxon>Bacteria</taxon>
        <taxon>Pseudomonadati</taxon>
        <taxon>Pseudomonadota</taxon>
        <taxon>Alphaproteobacteria</taxon>
        <taxon>Rhodobacterales</taxon>
        <taxon>Paracoccaceae</taxon>
        <taxon>Fertoeibacter</taxon>
    </lineage>
</organism>
<dbReference type="AlphaFoldDB" id="A0A8X8H1A3"/>
<accession>A0A8X8H1A3</accession>
<keyword evidence="2" id="KW-1185">Reference proteome</keyword>
<evidence type="ECO:0000313" key="2">
    <source>
        <dbReference type="Proteomes" id="UP000484076"/>
    </source>
</evidence>
<proteinExistence type="predicted"/>
<comment type="caution">
    <text evidence="1">The sequence shown here is derived from an EMBL/GenBank/DDBJ whole genome shotgun (WGS) entry which is preliminary data.</text>
</comment>
<protein>
    <submittedName>
        <fullName evidence="1">Uncharacterized protein</fullName>
    </submittedName>
</protein>
<dbReference type="EMBL" id="WHUT02000009">
    <property type="protein sequence ID" value="NUB45733.1"/>
    <property type="molecule type" value="Genomic_DNA"/>
</dbReference>
<reference evidence="1" key="1">
    <citation type="submission" date="2020-05" db="EMBL/GenBank/DDBJ databases">
        <title>Fertoebacter nigrum gen. nov., sp. nov., a new member of the family Rhodobacteraceae.</title>
        <authorList>
            <person name="Szuroczki S."/>
            <person name="Abbaszade G."/>
            <person name="Buni D."/>
            <person name="Schumann P."/>
            <person name="Toth E."/>
        </authorList>
    </citation>
    <scope>NUCLEOTIDE SEQUENCE</scope>
    <source>
        <strain evidence="1">RG-N-1a</strain>
    </source>
</reference>
<sequence length="86" mass="9172">MRSLHAQCLHHRLAVACLADSSMASFAFRRPERTGAKPAVAGLFPVLGADLQAAANGIRADGRDLGLLLERLTDMAFDQVLGKVRG</sequence>
<dbReference type="Proteomes" id="UP000484076">
    <property type="component" value="Unassembled WGS sequence"/>
</dbReference>
<gene>
    <name evidence="1" type="ORF">GEU84_015145</name>
</gene>
<name>A0A8X8H1A3_9RHOB</name>
<evidence type="ECO:0000313" key="1">
    <source>
        <dbReference type="EMBL" id="NUB45733.1"/>
    </source>
</evidence>
<dbReference type="RefSeq" id="WP_152827624.1">
    <property type="nucleotide sequence ID" value="NZ_WHUT02000009.1"/>
</dbReference>